<dbReference type="InterPro" id="IPR050742">
    <property type="entry name" value="Helicase_Restrict-Modif_Enz"/>
</dbReference>
<accession>W5UTN2</accession>
<dbReference type="HOGENOM" id="CLU_319783_0_0_14"/>
<dbReference type="Proteomes" id="UP000019229">
    <property type="component" value="Chromosome"/>
</dbReference>
<gene>
    <name evidence="2" type="ORF">MYB_02400</name>
</gene>
<dbReference type="InterPro" id="IPR006935">
    <property type="entry name" value="Helicase/UvrB_N"/>
</dbReference>
<keyword evidence="3" id="KW-1185">Reference proteome</keyword>
<organism evidence="2 3">
    <name type="scientific">Mesomycoplasma bovoculi M165/69</name>
    <dbReference type="NCBI Taxonomy" id="743966"/>
    <lineage>
        <taxon>Bacteria</taxon>
        <taxon>Bacillati</taxon>
        <taxon>Mycoplasmatota</taxon>
        <taxon>Mycoplasmoidales</taxon>
        <taxon>Metamycoplasmataceae</taxon>
        <taxon>Mesomycoplasma</taxon>
    </lineage>
</organism>
<sequence>MELSKIQNKAIGNLLEKAEQILSKQSDDNINKSVYFKAPTGSGKTFMMLNFIDKLINLNESKGFNLNLVFVIVTLSSAELPKQMEQSFKKYRDFIDNKNIEINRIESPSNSNVFSEKNYEFQAEPNSVWIMGGATFRTNTILDAQGSLEIFLNELKRNNYTLIYIRDEAHIGAEQKVNSKSKLSNFEQGLQNSANFILKMTATPPTDSIYQLVEIKEKDLINDNIKLIKPTRQFNKGLQQGQQYDSDEILNIACEEFKKIKSKYNDSENEPGLVGINPAMLIQVDNKSSNNEEEFNKNIDKIISILEKHNLTWVKYFDSNNKNTNLRQKENWNLQDISKENSPCDVIIFKIGPATGWNIPRACMLVQLRNVSSSNLSIQTIGRIKRNPNPNFDFDKESVANEYFIYSNTDDRKLKNIRIATLQDKYMDQYFLIGEIDKDTVQKLNEDFIEHYEDKLFSLLSDAFNQSDNKSEWDKDKIQKYFNSKLYKIIIEEYFEKGYIASEQESHGDSTWIANSSKIYNIFELEKWNIANINRHKKFFTVNVQKYLDDLLDFCNKNIDFNQFQGSENPQKLDISKQQSQFFWYIIYENFAKEFKSMYSKTKNEVDKTNIEYKVKKVQQLPKQFVLFEDEDTKNVIKETNDIFAYKINNENIKDFPLDSEPEKIFVNEILNYTKKDKIKKNGKENEEEKSNDESQDNIKLWSKNPVYNGIGFNYINNDQKISYSYPDFMIKKNNHLIYFEVKKYNNDIDDNKTEQIHKAYEEYIKIFNKDKQNPDTALDVKFSLILVLVKDANTIYYAGFSSLEQLNEKLSETNNKNTKIHDKIKSTYSLTLKDILEQE</sequence>
<evidence type="ECO:0000313" key="2">
    <source>
        <dbReference type="EMBL" id="AHH45482.1"/>
    </source>
</evidence>
<dbReference type="GO" id="GO:0005524">
    <property type="term" value="F:ATP binding"/>
    <property type="evidence" value="ECO:0007669"/>
    <property type="project" value="InterPro"/>
</dbReference>
<dbReference type="OrthoDB" id="9804145at2"/>
<dbReference type="GO" id="GO:0005829">
    <property type="term" value="C:cytosol"/>
    <property type="evidence" value="ECO:0007669"/>
    <property type="project" value="TreeGrafter"/>
</dbReference>
<name>W5UTN2_9BACT</name>
<protein>
    <submittedName>
        <fullName evidence="2">Type III restriction enzyme, res subunit</fullName>
    </submittedName>
</protein>
<dbReference type="Pfam" id="PF04851">
    <property type="entry name" value="ResIII"/>
    <property type="match status" value="1"/>
</dbReference>
<reference evidence="2 3" key="1">
    <citation type="journal article" date="2014" name="Genome Announc.">
        <title>Complete Genome Sequence of Mycoplasma bovoculi Strain M165/69T (ATCC 29104).</title>
        <authorList>
            <person name="Calcutt M.J."/>
            <person name="Foecking M.F."/>
        </authorList>
    </citation>
    <scope>NUCLEOTIDE SEQUENCE [LARGE SCALE GENOMIC DNA]</scope>
    <source>
        <strain evidence="2">M165/69</strain>
    </source>
</reference>
<dbReference type="Gene3D" id="3.40.50.300">
    <property type="entry name" value="P-loop containing nucleotide triphosphate hydrolases"/>
    <property type="match status" value="2"/>
</dbReference>
<dbReference type="RefSeq" id="WP_022935146.1">
    <property type="nucleotide sequence ID" value="NZ_CP007154.1"/>
</dbReference>
<dbReference type="REBASE" id="78853">
    <property type="entry name" value="Mbo165ORF2390P"/>
</dbReference>
<dbReference type="AlphaFoldDB" id="W5UTN2"/>
<dbReference type="PANTHER" id="PTHR47396">
    <property type="entry name" value="TYPE I RESTRICTION ENZYME ECOKI R PROTEIN"/>
    <property type="match status" value="1"/>
</dbReference>
<dbReference type="eggNOG" id="COG1061">
    <property type="taxonomic scope" value="Bacteria"/>
</dbReference>
<evidence type="ECO:0000259" key="1">
    <source>
        <dbReference type="Pfam" id="PF04851"/>
    </source>
</evidence>
<dbReference type="SUPFAM" id="SSF52540">
    <property type="entry name" value="P-loop containing nucleoside triphosphate hydrolases"/>
    <property type="match status" value="2"/>
</dbReference>
<proteinExistence type="predicted"/>
<dbReference type="GO" id="GO:0016787">
    <property type="term" value="F:hydrolase activity"/>
    <property type="evidence" value="ECO:0007669"/>
    <property type="project" value="InterPro"/>
</dbReference>
<dbReference type="GO" id="GO:0003677">
    <property type="term" value="F:DNA binding"/>
    <property type="evidence" value="ECO:0007669"/>
    <property type="project" value="InterPro"/>
</dbReference>
<evidence type="ECO:0000313" key="3">
    <source>
        <dbReference type="Proteomes" id="UP000019229"/>
    </source>
</evidence>
<dbReference type="EMBL" id="CP007154">
    <property type="protein sequence ID" value="AHH45482.1"/>
    <property type="molecule type" value="Genomic_DNA"/>
</dbReference>
<feature type="domain" description="Helicase/UvrB N-terminal" evidence="1">
    <location>
        <begin position="1"/>
        <end position="205"/>
    </location>
</feature>
<dbReference type="STRING" id="743966.MYB_02400"/>
<dbReference type="PANTHER" id="PTHR47396:SF1">
    <property type="entry name" value="ATP-DEPENDENT HELICASE IRC3-RELATED"/>
    <property type="match status" value="1"/>
</dbReference>
<dbReference type="KEGG" id="mbc:MYB_02400"/>
<dbReference type="InterPro" id="IPR027417">
    <property type="entry name" value="P-loop_NTPase"/>
</dbReference>
<dbReference type="PATRIC" id="fig|743966.3.peg.483"/>